<dbReference type="Pfam" id="PF00689">
    <property type="entry name" value="Cation_ATPase_C"/>
    <property type="match status" value="1"/>
</dbReference>
<evidence type="ECO:0000256" key="1">
    <source>
        <dbReference type="SAM" id="Phobius"/>
    </source>
</evidence>
<feature type="domain" description="Cation-transporting P-type ATPase C-terminal" evidence="2">
    <location>
        <begin position="1"/>
        <end position="89"/>
    </location>
</feature>
<name>A0A645CRG2_9ZZZZ</name>
<sequence>MAFVVLASSQLFYSLSLRSESKSIFQIGIFSNIYLVGAIVVGLILQMSVIEIAPLAAMFKCVNLNANDWEMVFVFALMPLVVNEIEKLVTRMKSKSDD</sequence>
<gene>
    <name evidence="3" type="ORF">SDC9_126515</name>
</gene>
<accession>A0A645CRG2</accession>
<dbReference type="Gene3D" id="1.20.1110.10">
    <property type="entry name" value="Calcium-transporting ATPase, transmembrane domain"/>
    <property type="match status" value="1"/>
</dbReference>
<reference evidence="3" key="1">
    <citation type="submission" date="2019-08" db="EMBL/GenBank/DDBJ databases">
        <authorList>
            <person name="Kucharzyk K."/>
            <person name="Murdoch R.W."/>
            <person name="Higgins S."/>
            <person name="Loffler F."/>
        </authorList>
    </citation>
    <scope>NUCLEOTIDE SEQUENCE</scope>
</reference>
<organism evidence="3">
    <name type="scientific">bioreactor metagenome</name>
    <dbReference type="NCBI Taxonomy" id="1076179"/>
    <lineage>
        <taxon>unclassified sequences</taxon>
        <taxon>metagenomes</taxon>
        <taxon>ecological metagenomes</taxon>
    </lineage>
</organism>
<keyword evidence="1" id="KW-0472">Membrane</keyword>
<dbReference type="InterPro" id="IPR006068">
    <property type="entry name" value="ATPase_P-typ_cation-transptr_C"/>
</dbReference>
<evidence type="ECO:0000259" key="2">
    <source>
        <dbReference type="Pfam" id="PF00689"/>
    </source>
</evidence>
<proteinExistence type="predicted"/>
<keyword evidence="1" id="KW-1133">Transmembrane helix</keyword>
<keyword evidence="1" id="KW-0812">Transmembrane</keyword>
<protein>
    <submittedName>
        <fullName evidence="3">Calcium-transporting ATPase 1</fullName>
    </submittedName>
</protein>
<feature type="transmembrane region" description="Helical" evidence="1">
    <location>
        <begin position="28"/>
        <end position="50"/>
    </location>
</feature>
<dbReference type="EMBL" id="VSSQ01029369">
    <property type="protein sequence ID" value="MPM79478.1"/>
    <property type="molecule type" value="Genomic_DNA"/>
</dbReference>
<comment type="caution">
    <text evidence="3">The sequence shown here is derived from an EMBL/GenBank/DDBJ whole genome shotgun (WGS) entry which is preliminary data.</text>
</comment>
<evidence type="ECO:0000313" key="3">
    <source>
        <dbReference type="EMBL" id="MPM79478.1"/>
    </source>
</evidence>
<dbReference type="AlphaFoldDB" id="A0A645CRG2"/>
<dbReference type="SUPFAM" id="SSF81665">
    <property type="entry name" value="Calcium ATPase, transmembrane domain M"/>
    <property type="match status" value="1"/>
</dbReference>
<dbReference type="InterPro" id="IPR023298">
    <property type="entry name" value="ATPase_P-typ_TM_dom_sf"/>
</dbReference>